<proteinExistence type="inferred from homology"/>
<organism evidence="4 5">
    <name type="scientific">Phialocephala subalpina</name>
    <dbReference type="NCBI Taxonomy" id="576137"/>
    <lineage>
        <taxon>Eukaryota</taxon>
        <taxon>Fungi</taxon>
        <taxon>Dikarya</taxon>
        <taxon>Ascomycota</taxon>
        <taxon>Pezizomycotina</taxon>
        <taxon>Leotiomycetes</taxon>
        <taxon>Helotiales</taxon>
        <taxon>Mollisiaceae</taxon>
        <taxon>Phialocephala</taxon>
        <taxon>Phialocephala fortinii species complex</taxon>
    </lineage>
</organism>
<accession>A0A1L7XUG1</accession>
<dbReference type="EMBL" id="FJOG01000058">
    <property type="protein sequence ID" value="CZR68656.1"/>
    <property type="molecule type" value="Genomic_DNA"/>
</dbReference>
<sequence length="328" mass="37337">MSKEPSFGQFLLAEKVSRMKNSPVSGQEDGSESETSLDGGKQTRTRHKGSFWVVLPIGTSVSSDLGTFETGFKTEFADARKHIEIVETWFDWGPEFRDNGTMYAPNPGPNKKLMSLLVRITWSTGILNLKHMSLGALLPHSIPIKTLTRISEHRIEMSHTLHCVNHFRRAYYPEIYYPKTAPKMPDYALPHRDHYIEHVRQYIMCHGDMTPTPTRYFKAIDRNYVLSDTKHTCRNFRKLHAWMLDRFNGASSVGRYNGTPGMVLIGAINRVHVANLSSAGHVLAFDLKFSSEPSQIIYNCERNEEQLRCYVACSIATFDVKKMENEGG</sequence>
<dbReference type="InterPro" id="IPR021765">
    <property type="entry name" value="UstYa-like"/>
</dbReference>
<reference evidence="4 5" key="1">
    <citation type="submission" date="2016-03" db="EMBL/GenBank/DDBJ databases">
        <authorList>
            <person name="Ploux O."/>
        </authorList>
    </citation>
    <scope>NUCLEOTIDE SEQUENCE [LARGE SCALE GENOMIC DNA]</scope>
    <source>
        <strain evidence="4 5">UAMH 11012</strain>
    </source>
</reference>
<evidence type="ECO:0000313" key="5">
    <source>
        <dbReference type="Proteomes" id="UP000184330"/>
    </source>
</evidence>
<dbReference type="AlphaFoldDB" id="A0A1L7XUG1"/>
<feature type="region of interest" description="Disordered" evidence="3">
    <location>
        <begin position="14"/>
        <end position="44"/>
    </location>
</feature>
<evidence type="ECO:0000256" key="1">
    <source>
        <dbReference type="ARBA" id="ARBA00004685"/>
    </source>
</evidence>
<dbReference type="PANTHER" id="PTHR33365:SF4">
    <property type="entry name" value="CYCLOCHLOROTINE BIOSYNTHESIS PROTEIN O"/>
    <property type="match status" value="1"/>
</dbReference>
<evidence type="ECO:0000256" key="2">
    <source>
        <dbReference type="ARBA" id="ARBA00035112"/>
    </source>
</evidence>
<keyword evidence="5" id="KW-1185">Reference proteome</keyword>
<dbReference type="OrthoDB" id="3687641at2759"/>
<dbReference type="STRING" id="576137.A0A1L7XUG1"/>
<name>A0A1L7XUG1_9HELO</name>
<evidence type="ECO:0000256" key="3">
    <source>
        <dbReference type="SAM" id="MobiDB-lite"/>
    </source>
</evidence>
<protein>
    <submittedName>
        <fullName evidence="4">Uncharacterized protein</fullName>
    </submittedName>
</protein>
<evidence type="ECO:0000313" key="4">
    <source>
        <dbReference type="EMBL" id="CZR68656.1"/>
    </source>
</evidence>
<dbReference type="GO" id="GO:0043386">
    <property type="term" value="P:mycotoxin biosynthetic process"/>
    <property type="evidence" value="ECO:0007669"/>
    <property type="project" value="InterPro"/>
</dbReference>
<gene>
    <name evidence="4" type="ORF">PAC_18555</name>
</gene>
<dbReference type="Pfam" id="PF11807">
    <property type="entry name" value="UstYa"/>
    <property type="match status" value="1"/>
</dbReference>
<dbReference type="Proteomes" id="UP000184330">
    <property type="component" value="Unassembled WGS sequence"/>
</dbReference>
<dbReference type="PANTHER" id="PTHR33365">
    <property type="entry name" value="YALI0B05434P"/>
    <property type="match status" value="1"/>
</dbReference>
<comment type="pathway">
    <text evidence="1">Mycotoxin biosynthesis.</text>
</comment>
<comment type="similarity">
    <text evidence="2">Belongs to the ustYa family.</text>
</comment>